<keyword evidence="2" id="KW-1185">Reference proteome</keyword>
<dbReference type="EMBL" id="AKGD01000002">
    <property type="protein sequence ID" value="EIT69390.1"/>
    <property type="molecule type" value="Genomic_DNA"/>
</dbReference>
<dbReference type="RefSeq" id="WP_007185913.1">
    <property type="nucleotide sequence ID" value="NZ_AKGD01000002.1"/>
</dbReference>
<organism evidence="1 2">
    <name type="scientific">Hydrocarboniphaga effusa AP103</name>
    <dbReference type="NCBI Taxonomy" id="1172194"/>
    <lineage>
        <taxon>Bacteria</taxon>
        <taxon>Pseudomonadati</taxon>
        <taxon>Pseudomonadota</taxon>
        <taxon>Gammaproteobacteria</taxon>
        <taxon>Nevskiales</taxon>
        <taxon>Nevskiaceae</taxon>
        <taxon>Hydrocarboniphaga</taxon>
    </lineage>
</organism>
<name>I8T614_9GAMM</name>
<comment type="caution">
    <text evidence="1">The sequence shown here is derived from an EMBL/GenBank/DDBJ whole genome shotgun (WGS) entry which is preliminary data.</text>
</comment>
<dbReference type="AlphaFoldDB" id="I8T614"/>
<dbReference type="Proteomes" id="UP000003704">
    <property type="component" value="Unassembled WGS sequence"/>
</dbReference>
<reference evidence="1 2" key="1">
    <citation type="journal article" date="2012" name="J. Bacteriol.">
        <title>Genome Sequence of n-Alkane-Degrading Hydrocarboniphaga effusa Strain AP103T (ATCC BAA-332T).</title>
        <authorList>
            <person name="Chang H.K."/>
            <person name="Zylstra G.J."/>
            <person name="Chae J.C."/>
        </authorList>
    </citation>
    <scope>NUCLEOTIDE SEQUENCE [LARGE SCALE GENOMIC DNA]</scope>
    <source>
        <strain evidence="1 2">AP103</strain>
    </source>
</reference>
<evidence type="ECO:0000313" key="1">
    <source>
        <dbReference type="EMBL" id="EIT69390.1"/>
    </source>
</evidence>
<gene>
    <name evidence="1" type="ORF">WQQ_29720</name>
</gene>
<proteinExistence type="predicted"/>
<accession>I8T614</accession>
<sequence length="289" mass="32930">MRRFAVVTTCHAAGYETYGRLMAQTFLQYWPAEVTLDFYTEGFDCELRDGRLRTHDLLASSPGLVAFKQRHADNPVAHGKKPPFRRLTLPGGIAIPLPLRSRKKSYRYNAVRFAHKTFAIFDAARRVDADVLIWVDADTRFFAPVTLEMLDSFMPPDCFVGCLRRPKFTEAGFVTYNLRHPQTAQFLDDFERLYTQDLLFAEREYHDAFLFDVVRERAEARGARSYDIAEGVGAKASHVLINSRLGCFMDHMKGNRKESGQSRAGDLVVARDETYWQECGSAPTKPGKP</sequence>
<evidence type="ECO:0000313" key="2">
    <source>
        <dbReference type="Proteomes" id="UP000003704"/>
    </source>
</evidence>
<protein>
    <submittedName>
        <fullName evidence="1">Uncharacterized protein</fullName>
    </submittedName>
</protein>
<dbReference type="OrthoDB" id="7331076at2"/>